<reference evidence="7 8" key="1">
    <citation type="submission" date="2021-03" db="EMBL/GenBank/DDBJ databases">
        <title>Sequencing the genomes of 1000 actinobacteria strains.</title>
        <authorList>
            <person name="Klenk H.-P."/>
        </authorList>
    </citation>
    <scope>NUCLEOTIDE SEQUENCE [LARGE SCALE GENOMIC DNA]</scope>
    <source>
        <strain evidence="7 8">DSM 46670</strain>
    </source>
</reference>
<dbReference type="RefSeq" id="WP_209646377.1">
    <property type="nucleotide sequence ID" value="NZ_JAGINW010000001.1"/>
</dbReference>
<evidence type="ECO:0000259" key="5">
    <source>
        <dbReference type="Pfam" id="PF00108"/>
    </source>
</evidence>
<evidence type="ECO:0000256" key="2">
    <source>
        <dbReference type="ARBA" id="ARBA00022679"/>
    </source>
</evidence>
<keyword evidence="8" id="KW-1185">Reference proteome</keyword>
<dbReference type="InterPro" id="IPR002155">
    <property type="entry name" value="Thiolase"/>
</dbReference>
<dbReference type="Pfam" id="PF00108">
    <property type="entry name" value="Thiolase_N"/>
    <property type="match status" value="1"/>
</dbReference>
<keyword evidence="2 4" id="KW-0808">Transferase</keyword>
<comment type="caution">
    <text evidence="7">The sequence shown here is derived from an EMBL/GenBank/DDBJ whole genome shotgun (WGS) entry which is preliminary data.</text>
</comment>
<feature type="domain" description="Thiolase C-terminal" evidence="6">
    <location>
        <begin position="273"/>
        <end position="394"/>
    </location>
</feature>
<proteinExistence type="inferred from homology"/>
<organism evidence="7 8">
    <name type="scientific">Kibdelosporangium banguiense</name>
    <dbReference type="NCBI Taxonomy" id="1365924"/>
    <lineage>
        <taxon>Bacteria</taxon>
        <taxon>Bacillati</taxon>
        <taxon>Actinomycetota</taxon>
        <taxon>Actinomycetes</taxon>
        <taxon>Pseudonocardiales</taxon>
        <taxon>Pseudonocardiaceae</taxon>
        <taxon>Kibdelosporangium</taxon>
    </lineage>
</organism>
<dbReference type="GO" id="GO:0003985">
    <property type="term" value="F:acetyl-CoA C-acetyltransferase activity"/>
    <property type="evidence" value="ECO:0007669"/>
    <property type="project" value="UniProtKB-EC"/>
</dbReference>
<name>A0ABS4TZ13_9PSEU</name>
<dbReference type="Gene3D" id="3.40.47.10">
    <property type="match status" value="2"/>
</dbReference>
<evidence type="ECO:0000313" key="8">
    <source>
        <dbReference type="Proteomes" id="UP001519332"/>
    </source>
</evidence>
<evidence type="ECO:0000313" key="7">
    <source>
        <dbReference type="EMBL" id="MBP2329657.1"/>
    </source>
</evidence>
<dbReference type="PANTHER" id="PTHR43365">
    <property type="entry name" value="BLR7806 PROTEIN"/>
    <property type="match status" value="1"/>
</dbReference>
<feature type="domain" description="Thiolase N-terminal" evidence="5">
    <location>
        <begin position="8"/>
        <end position="222"/>
    </location>
</feature>
<keyword evidence="3 4" id="KW-0012">Acyltransferase</keyword>
<accession>A0ABS4TZ13</accession>
<dbReference type="InterPro" id="IPR016039">
    <property type="entry name" value="Thiolase-like"/>
</dbReference>
<dbReference type="InterPro" id="IPR020616">
    <property type="entry name" value="Thiolase_N"/>
</dbReference>
<dbReference type="Proteomes" id="UP001519332">
    <property type="component" value="Unassembled WGS sequence"/>
</dbReference>
<dbReference type="Pfam" id="PF02803">
    <property type="entry name" value="Thiolase_C"/>
    <property type="match status" value="1"/>
</dbReference>
<sequence>MTRAYLYEAIRTGRGKAKPGGGLAQHTPLQLLTALLTEISARHGLSGDAVDDVLIGTATQTGAQGGNIARTAAILAGWGETTPGMTLNRFCASGIDAINTAAAYTNAAMAELIVAGGVESVSHTPMYSDHAPLFEDPDVVERTGSVAMGIAADLIATLEGFDRPELDAYGVRTQRLAAEAWQAGRFDGDVVRIGDFASDEAIRPATTLESVAQLPALFAQFGADGQDDLVRRHHPDVGEIRHVHTVATSPTIVDAAAITLIGGEAAGARHGLRPRARIVSAASVAGNPVIMLTAAQQAVLTALERAGLHPDDVAVFEVAEAFAASCLKFQRDLKVTGDRFNPNGGTIAMGHAFGATGAILAANCVGELERRGERYSVIAVSGAAGLGSATVLERVV</sequence>
<dbReference type="PIRSF" id="PIRSF000429">
    <property type="entry name" value="Ac-CoA_Ac_transf"/>
    <property type="match status" value="1"/>
</dbReference>
<dbReference type="EMBL" id="JAGINW010000001">
    <property type="protein sequence ID" value="MBP2329657.1"/>
    <property type="molecule type" value="Genomic_DNA"/>
</dbReference>
<dbReference type="SUPFAM" id="SSF53901">
    <property type="entry name" value="Thiolase-like"/>
    <property type="match status" value="2"/>
</dbReference>
<dbReference type="EC" id="2.3.1.9" evidence="7"/>
<dbReference type="CDD" id="cd00751">
    <property type="entry name" value="thiolase"/>
    <property type="match status" value="1"/>
</dbReference>
<dbReference type="InterPro" id="IPR020617">
    <property type="entry name" value="Thiolase_C"/>
</dbReference>
<gene>
    <name evidence="7" type="ORF">JOF56_010042</name>
</gene>
<evidence type="ECO:0000256" key="3">
    <source>
        <dbReference type="ARBA" id="ARBA00023315"/>
    </source>
</evidence>
<protein>
    <submittedName>
        <fullName evidence="7">Acetyl-CoA C-acetyltransferase</fullName>
        <ecNumber evidence="7">2.3.1.9</ecNumber>
    </submittedName>
</protein>
<dbReference type="PANTHER" id="PTHR43365:SF1">
    <property type="entry name" value="ACETYL-COA C-ACYLTRANSFERASE"/>
    <property type="match status" value="1"/>
</dbReference>
<comment type="similarity">
    <text evidence="1 4">Belongs to the thiolase-like superfamily. Thiolase family.</text>
</comment>
<dbReference type="NCBIfam" id="TIGR01930">
    <property type="entry name" value="AcCoA-C-Actrans"/>
    <property type="match status" value="1"/>
</dbReference>
<evidence type="ECO:0000256" key="1">
    <source>
        <dbReference type="ARBA" id="ARBA00010982"/>
    </source>
</evidence>
<evidence type="ECO:0000256" key="4">
    <source>
        <dbReference type="RuleBase" id="RU003557"/>
    </source>
</evidence>
<evidence type="ECO:0000259" key="6">
    <source>
        <dbReference type="Pfam" id="PF02803"/>
    </source>
</evidence>